<gene>
    <name evidence="8" type="primary">lhca2</name>
    <name evidence="8" type="ORF">OSTLU_33699</name>
</gene>
<dbReference type="InterPro" id="IPR022796">
    <property type="entry name" value="Chloroa_b-bind"/>
</dbReference>
<dbReference type="RefSeq" id="XP_001419664.1">
    <property type="nucleotide sequence ID" value="XM_001419627.1"/>
</dbReference>
<dbReference type="STRING" id="436017.A4S374"/>
<feature type="binding site" evidence="6">
    <location>
        <position position="83"/>
    </location>
    <ligand>
        <name>chlorophyll a</name>
        <dbReference type="ChEBI" id="CHEBI:58416"/>
        <label>1</label>
    </ligand>
</feature>
<feature type="binding site" evidence="6">
    <location>
        <position position="65"/>
    </location>
    <ligand>
        <name>chlorophyll a</name>
        <dbReference type="ChEBI" id="CHEBI:58416"/>
        <label>1</label>
    </ligand>
</feature>
<feature type="binding site" evidence="6">
    <location>
        <position position="81"/>
    </location>
    <ligand>
        <name>chlorophyll a</name>
        <dbReference type="ChEBI" id="CHEBI:58416"/>
        <label>1</label>
    </ligand>
</feature>
<dbReference type="EMBL" id="CP000589">
    <property type="protein sequence ID" value="ABO97957.1"/>
    <property type="molecule type" value="Genomic_DNA"/>
</dbReference>
<dbReference type="eggNOG" id="ENOG502QRXM">
    <property type="taxonomic scope" value="Eukaryota"/>
</dbReference>
<organism evidence="8 9">
    <name type="scientific">Ostreococcus lucimarinus (strain CCE9901)</name>
    <dbReference type="NCBI Taxonomy" id="436017"/>
    <lineage>
        <taxon>Eukaryota</taxon>
        <taxon>Viridiplantae</taxon>
        <taxon>Chlorophyta</taxon>
        <taxon>Mamiellophyceae</taxon>
        <taxon>Mamiellales</taxon>
        <taxon>Bathycoccaceae</taxon>
        <taxon>Ostreococcus</taxon>
    </lineage>
</organism>
<evidence type="ECO:0000256" key="3">
    <source>
        <dbReference type="ARBA" id="ARBA00022531"/>
    </source>
</evidence>
<dbReference type="Pfam" id="PF00504">
    <property type="entry name" value="Chloroa_b-bind"/>
    <property type="match status" value="1"/>
</dbReference>
<feature type="binding site" evidence="6">
    <location>
        <position position="209"/>
    </location>
    <ligand>
        <name>chlorophyll a</name>
        <dbReference type="ChEBI" id="CHEBI:58416"/>
        <label>1</label>
    </ligand>
</feature>
<proteinExistence type="inferred from homology"/>
<comment type="function">
    <text evidence="7">The light-harvesting complex (LHC) functions as a light receptor, it captures and delivers excitation energy to photosystems with which it is closely associated.</text>
</comment>
<feature type="binding site" evidence="6">
    <location>
        <position position="191"/>
    </location>
    <ligand>
        <name>chlorophyll a</name>
        <dbReference type="ChEBI" id="CHEBI:58416"/>
        <label>1</label>
    </ligand>
</feature>
<keyword evidence="2 7" id="KW-0150">Chloroplast</keyword>
<dbReference type="HOGENOM" id="CLU_057943_6_0_1"/>
<dbReference type="OrthoDB" id="423598at2759"/>
<dbReference type="AlphaFoldDB" id="A4S374"/>
<evidence type="ECO:0000256" key="4">
    <source>
        <dbReference type="ARBA" id="ARBA00022640"/>
    </source>
</evidence>
<dbReference type="GO" id="GO:0009765">
    <property type="term" value="P:photosynthesis, light harvesting"/>
    <property type="evidence" value="ECO:0007669"/>
    <property type="project" value="InterPro"/>
</dbReference>
<dbReference type="Gene3D" id="1.10.3460.10">
    <property type="entry name" value="Chlorophyll a/b binding protein domain"/>
    <property type="match status" value="1"/>
</dbReference>
<comment type="similarity">
    <text evidence="7">Belongs to the light-harvesting chlorophyll a/b-binding (LHC) protein family.</text>
</comment>
<evidence type="ECO:0000256" key="6">
    <source>
        <dbReference type="PIRSR" id="PIRSR601344-1"/>
    </source>
</evidence>
<evidence type="ECO:0000313" key="8">
    <source>
        <dbReference type="EMBL" id="ABO97957.1"/>
    </source>
</evidence>
<comment type="subcellular location">
    <subcellularLocation>
        <location evidence="7">Plastid</location>
        <location evidence="7">Chloroplast thylakoid membrane</location>
    </subcellularLocation>
</comment>
<dbReference type="OMA" id="QHARWAM"/>
<dbReference type="Proteomes" id="UP000001568">
    <property type="component" value="Chromosome 9"/>
</dbReference>
<evidence type="ECO:0000256" key="5">
    <source>
        <dbReference type="ARBA" id="ARBA00022991"/>
    </source>
</evidence>
<sequence>MSVSMRISSTAGLKTRVATKTRASRGPVAVSANADRPVWYPGKAPAAHLDGSLPGDYGFDPLSLSADPEMRQWMVQAELQHARWAMLGVAGCVAPELLTKIGVADLPNWVDAATYQYWAPGGTLFFIQMAMFNWAEIRRWQDMKNPGSVNTDPLFGYNSNDTNTDVGYPKGLFDKFGWAKDEKTTAELKLKEIKNGRLAMLAFLGICAQYVQTGVGPVENLFSHMGNPGQVGVFM</sequence>
<evidence type="ECO:0000256" key="1">
    <source>
        <dbReference type="ARBA" id="ARBA00022494"/>
    </source>
</evidence>
<feature type="binding site" evidence="6">
    <location>
        <position position="224"/>
    </location>
    <ligand>
        <name>chlorophyll a</name>
        <dbReference type="ChEBI" id="CHEBI:58416"/>
        <label>1</label>
    </ligand>
</feature>
<keyword evidence="5 7" id="KW-0157">Chromophore</keyword>
<dbReference type="PANTHER" id="PTHR21649">
    <property type="entry name" value="CHLOROPHYLL A/B BINDING PROTEIN"/>
    <property type="match status" value="1"/>
</dbReference>
<evidence type="ECO:0000313" key="9">
    <source>
        <dbReference type="Proteomes" id="UP000001568"/>
    </source>
</evidence>
<evidence type="ECO:0000256" key="2">
    <source>
        <dbReference type="ARBA" id="ARBA00022528"/>
    </source>
</evidence>
<keyword evidence="7" id="KW-0604">Photosystem II</keyword>
<evidence type="ECO:0000256" key="7">
    <source>
        <dbReference type="RuleBase" id="RU363080"/>
    </source>
</evidence>
<protein>
    <recommendedName>
        <fullName evidence="7">Chlorophyll a-b binding protein, chloroplastic</fullName>
    </recommendedName>
</protein>
<feature type="binding site" evidence="6">
    <location>
        <position position="192"/>
    </location>
    <ligand>
        <name>chlorophyll a</name>
        <dbReference type="ChEBI" id="CHEBI:58416"/>
        <label>1</label>
    </ligand>
</feature>
<dbReference type="Gramene" id="ABO97957">
    <property type="protein sequence ID" value="ABO97957"/>
    <property type="gene ID" value="OSTLU_33699"/>
</dbReference>
<dbReference type="InterPro" id="IPR001344">
    <property type="entry name" value="Chloro_AB-bd_pln"/>
</dbReference>
<dbReference type="GeneID" id="5003874"/>
<dbReference type="GO" id="GO:0009535">
    <property type="term" value="C:chloroplast thylakoid membrane"/>
    <property type="evidence" value="ECO:0007669"/>
    <property type="project" value="UniProtKB-SubCell"/>
</dbReference>
<dbReference type="KEGG" id="olu:OSTLU_33699"/>
<feature type="binding site" evidence="6">
    <location>
        <position position="78"/>
    </location>
    <ligand>
        <name>chlorophyll a</name>
        <dbReference type="ChEBI" id="CHEBI:58416"/>
        <label>1</label>
    </ligand>
</feature>
<dbReference type="GO" id="GO:0009522">
    <property type="term" value="C:photosystem I"/>
    <property type="evidence" value="ECO:0007669"/>
    <property type="project" value="UniProtKB-KW"/>
</dbReference>
<keyword evidence="7" id="KW-0793">Thylakoid</keyword>
<reference evidence="8 9" key="1">
    <citation type="journal article" date="2007" name="Proc. Natl. Acad. Sci. U.S.A.">
        <title>The tiny eukaryote Ostreococcus provides genomic insights into the paradox of plankton speciation.</title>
        <authorList>
            <person name="Palenik B."/>
            <person name="Grimwood J."/>
            <person name="Aerts A."/>
            <person name="Rouze P."/>
            <person name="Salamov A."/>
            <person name="Putnam N."/>
            <person name="Dupont C."/>
            <person name="Jorgensen R."/>
            <person name="Derelle E."/>
            <person name="Rombauts S."/>
            <person name="Zhou K."/>
            <person name="Otillar R."/>
            <person name="Merchant S.S."/>
            <person name="Podell S."/>
            <person name="Gaasterland T."/>
            <person name="Napoli C."/>
            <person name="Gendler K."/>
            <person name="Manuell A."/>
            <person name="Tai V."/>
            <person name="Vallon O."/>
            <person name="Piganeau G."/>
            <person name="Jancek S."/>
            <person name="Heijde M."/>
            <person name="Jabbari K."/>
            <person name="Bowler C."/>
            <person name="Lohr M."/>
            <person name="Robbens S."/>
            <person name="Werner G."/>
            <person name="Dubchak I."/>
            <person name="Pazour G.J."/>
            <person name="Ren Q."/>
            <person name="Paulsen I."/>
            <person name="Delwiche C."/>
            <person name="Schmutz J."/>
            <person name="Rokhsar D."/>
            <person name="Van de Peer Y."/>
            <person name="Moreau H."/>
            <person name="Grigoriev I.V."/>
        </authorList>
    </citation>
    <scope>NUCLEOTIDE SEQUENCE [LARGE SCALE GENOMIC DNA]</scope>
    <source>
        <strain evidence="8 9">CCE9901</strain>
    </source>
</reference>
<feature type="binding site" evidence="6">
    <location>
        <position position="195"/>
    </location>
    <ligand>
        <name>chlorophyll a</name>
        <dbReference type="ChEBI" id="CHEBI:58416"/>
        <label>1</label>
    </ligand>
</feature>
<name>A4S374_OSTLU</name>
<dbReference type="GO" id="GO:0016168">
    <property type="term" value="F:chlorophyll binding"/>
    <property type="evidence" value="ECO:0007669"/>
    <property type="project" value="UniProtKB-KW"/>
</dbReference>
<dbReference type="GO" id="GO:0009523">
    <property type="term" value="C:photosystem II"/>
    <property type="evidence" value="ECO:0007669"/>
    <property type="project" value="UniProtKB-KW"/>
</dbReference>
<keyword evidence="9" id="KW-1185">Reference proteome</keyword>
<keyword evidence="4 7" id="KW-0934">Plastid</keyword>
<dbReference type="SUPFAM" id="SSF103511">
    <property type="entry name" value="Chlorophyll a-b binding protein"/>
    <property type="match status" value="1"/>
</dbReference>
<accession>A4S374</accession>
<feature type="binding site" evidence="6">
    <location>
        <position position="197"/>
    </location>
    <ligand>
        <name>chlorophyll a</name>
        <dbReference type="ChEBI" id="CHEBI:58416"/>
        <label>1</label>
    </ligand>
</feature>
<keyword evidence="3 7" id="KW-0602">Photosynthesis</keyword>
<keyword evidence="1 6" id="KW-0148">Chlorophyll</keyword>
<keyword evidence="7" id="KW-0603">Photosystem I</keyword>